<organism evidence="1 2">
    <name type="scientific">Agromyces cerinus subsp. cerinus</name>
    <dbReference type="NCBI Taxonomy" id="232089"/>
    <lineage>
        <taxon>Bacteria</taxon>
        <taxon>Bacillati</taxon>
        <taxon>Actinomycetota</taxon>
        <taxon>Actinomycetes</taxon>
        <taxon>Micrococcales</taxon>
        <taxon>Microbacteriaceae</taxon>
        <taxon>Agromyces</taxon>
    </lineage>
</organism>
<proteinExistence type="predicted"/>
<reference evidence="2" key="1">
    <citation type="submission" date="2016-11" db="EMBL/GenBank/DDBJ databases">
        <authorList>
            <person name="Varghese N."/>
            <person name="Submissions S."/>
        </authorList>
    </citation>
    <scope>NUCLEOTIDE SEQUENCE [LARGE SCALE GENOMIC DNA]</scope>
    <source>
        <strain evidence="2">DSM 8595</strain>
    </source>
</reference>
<protein>
    <submittedName>
        <fullName evidence="1">Uncharacterized protein</fullName>
    </submittedName>
</protein>
<dbReference type="EMBL" id="FSRJ01000002">
    <property type="protein sequence ID" value="SIN92066.1"/>
    <property type="molecule type" value="Genomic_DNA"/>
</dbReference>
<dbReference type="RefSeq" id="WP_074260028.1">
    <property type="nucleotide sequence ID" value="NZ_FSRJ01000002.1"/>
</dbReference>
<gene>
    <name evidence="1" type="ORF">SAMN05443544_1871</name>
</gene>
<evidence type="ECO:0000313" key="2">
    <source>
        <dbReference type="Proteomes" id="UP000184699"/>
    </source>
</evidence>
<dbReference type="AlphaFoldDB" id="A0A1N6FA42"/>
<evidence type="ECO:0000313" key="1">
    <source>
        <dbReference type="EMBL" id="SIN92066.1"/>
    </source>
</evidence>
<name>A0A1N6FA42_9MICO</name>
<dbReference type="OrthoDB" id="5123246at2"/>
<dbReference type="Proteomes" id="UP000184699">
    <property type="component" value="Unassembled WGS sequence"/>
</dbReference>
<keyword evidence="2" id="KW-1185">Reference proteome</keyword>
<accession>A0A1N6FA42</accession>
<sequence length="68" mass="7653">MFDDITRIAIIREVQAGTPAEPMLLAETWSAEPSERILLGYFPEGRLRFAADVVWSVYRREAEAADGP</sequence>
<dbReference type="STRING" id="232089.SAMN05443544_1871"/>